<evidence type="ECO:0000313" key="1">
    <source>
        <dbReference type="EMBL" id="PSJ58856.1"/>
    </source>
</evidence>
<dbReference type="SUPFAM" id="SSF103025">
    <property type="entry name" value="Folate-binding domain"/>
    <property type="match status" value="1"/>
</dbReference>
<dbReference type="InterPro" id="IPR027266">
    <property type="entry name" value="TrmE/GcvT-like"/>
</dbReference>
<organism evidence="1 2">
    <name type="scientific">Pseudaminobacter soli</name>
    <name type="common">ex Li et al. 2025</name>
    <dbReference type="NCBI Taxonomy" id="1295366"/>
    <lineage>
        <taxon>Bacteria</taxon>
        <taxon>Pseudomonadati</taxon>
        <taxon>Pseudomonadota</taxon>
        <taxon>Alphaproteobacteria</taxon>
        <taxon>Hyphomicrobiales</taxon>
        <taxon>Phyllobacteriaceae</taxon>
        <taxon>Pseudaminobacter</taxon>
    </lineage>
</organism>
<comment type="caution">
    <text evidence="1">The sequence shown here is derived from an EMBL/GenBank/DDBJ whole genome shotgun (WGS) entry which is preliminary data.</text>
</comment>
<proteinExistence type="predicted"/>
<dbReference type="RefSeq" id="WP_106725391.1">
    <property type="nucleotide sequence ID" value="NZ_PXYL01000009.1"/>
</dbReference>
<dbReference type="OrthoDB" id="9814782at2"/>
<dbReference type="Gene3D" id="3.30.70.1520">
    <property type="entry name" value="Heterotetrameric sarcosine oxidase"/>
    <property type="match status" value="1"/>
</dbReference>
<dbReference type="Pfam" id="PF04268">
    <property type="entry name" value="SoxG"/>
    <property type="match status" value="1"/>
</dbReference>
<keyword evidence="2" id="KW-1185">Reference proteome</keyword>
<dbReference type="Gene3D" id="3.30.1360.120">
    <property type="entry name" value="Probable tRNA modification gtpase trme, domain 1"/>
    <property type="match status" value="1"/>
</dbReference>
<name>A0A2P7S8N7_9HYPH</name>
<dbReference type="EMBL" id="PXYL01000009">
    <property type="protein sequence ID" value="PSJ58856.1"/>
    <property type="molecule type" value="Genomic_DNA"/>
</dbReference>
<evidence type="ECO:0000313" key="2">
    <source>
        <dbReference type="Proteomes" id="UP000240653"/>
    </source>
</evidence>
<dbReference type="InterPro" id="IPR007375">
    <property type="entry name" value="SoxG"/>
</dbReference>
<accession>A0A2P7S8N7</accession>
<dbReference type="AlphaFoldDB" id="A0A2P7S8N7"/>
<sequence>MLHEFHSPVGREIAVGKAIPLRIRTVDDCARFSLRFDPARLAEASKAFGLALPAKIGDVAASSGRLAVQLGPDEWHLLAPLAEQGGVERAFAELYSATPHSLVDVSHREVGIEVEGTAALLALRSAIAFDIEAMPAGMGCRTIFDKAQIVLVRETEERFRIEVWRSFADHVWGILQATSREIELDI</sequence>
<gene>
    <name evidence="1" type="ORF">C7I85_18005</name>
</gene>
<reference evidence="1 2" key="1">
    <citation type="submission" date="2018-03" db="EMBL/GenBank/DDBJ databases">
        <title>The draft genome of Mesorhizobium soli JCM 19897.</title>
        <authorList>
            <person name="Li L."/>
            <person name="Liu L."/>
            <person name="Liang L."/>
            <person name="Wang T."/>
            <person name="Zhang X."/>
        </authorList>
    </citation>
    <scope>NUCLEOTIDE SEQUENCE [LARGE SCALE GENOMIC DNA]</scope>
    <source>
        <strain evidence="1 2">JCM 19897</strain>
    </source>
</reference>
<protein>
    <submittedName>
        <fullName evidence="1">Sarcosine oxidase</fullName>
    </submittedName>
</protein>
<dbReference type="Proteomes" id="UP000240653">
    <property type="component" value="Unassembled WGS sequence"/>
</dbReference>